<proteinExistence type="predicted"/>
<protein>
    <submittedName>
        <fullName evidence="1">Aldose 1-epimerase</fullName>
    </submittedName>
</protein>
<name>A0A7Y7M8T8_9PROT</name>
<evidence type="ECO:0000313" key="1">
    <source>
        <dbReference type="EMBL" id="NVN12578.1"/>
    </source>
</evidence>
<dbReference type="CDD" id="cd09021">
    <property type="entry name" value="Aldose_epim_Ec_YphB"/>
    <property type="match status" value="1"/>
</dbReference>
<reference evidence="1 2" key="1">
    <citation type="submission" date="2020-06" db="EMBL/GenBank/DDBJ databases">
        <title>Description of novel acetic acid bacteria.</title>
        <authorList>
            <person name="Sombolestani A."/>
        </authorList>
    </citation>
    <scope>NUCLEOTIDE SEQUENCE [LARGE SCALE GENOMIC DNA]</scope>
    <source>
        <strain evidence="1 2">LMG 31431</strain>
    </source>
</reference>
<dbReference type="EMBL" id="JABXXP010000502">
    <property type="protein sequence ID" value="NVN12578.1"/>
    <property type="molecule type" value="Genomic_DNA"/>
</dbReference>
<dbReference type="AlphaFoldDB" id="A0A7Y7M8T8"/>
<dbReference type="SUPFAM" id="SSF74650">
    <property type="entry name" value="Galactose mutarotase-like"/>
    <property type="match status" value="1"/>
</dbReference>
<dbReference type="InterPro" id="IPR008183">
    <property type="entry name" value="Aldose_1/G6P_1-epimerase"/>
</dbReference>
<organism evidence="1 2">
    <name type="scientific">Nguyenibacter vanlangensis</name>
    <dbReference type="NCBI Taxonomy" id="1216886"/>
    <lineage>
        <taxon>Bacteria</taxon>
        <taxon>Pseudomonadati</taxon>
        <taxon>Pseudomonadota</taxon>
        <taxon>Alphaproteobacteria</taxon>
        <taxon>Acetobacterales</taxon>
        <taxon>Acetobacteraceae</taxon>
        <taxon>Nguyenibacter</taxon>
    </lineage>
</organism>
<dbReference type="Proteomes" id="UP000534870">
    <property type="component" value="Unassembled WGS sequence"/>
</dbReference>
<dbReference type="InterPro" id="IPR014718">
    <property type="entry name" value="GH-type_carb-bd"/>
</dbReference>
<dbReference type="GO" id="GO:0016853">
    <property type="term" value="F:isomerase activity"/>
    <property type="evidence" value="ECO:0007669"/>
    <property type="project" value="InterPro"/>
</dbReference>
<dbReference type="InterPro" id="IPR011013">
    <property type="entry name" value="Gal_mutarotase_sf_dom"/>
</dbReference>
<dbReference type="Pfam" id="PF01263">
    <property type="entry name" value="Aldose_epim"/>
    <property type="match status" value="1"/>
</dbReference>
<gene>
    <name evidence="1" type="ORF">HUK84_15840</name>
</gene>
<accession>A0A7Y7M8T8</accession>
<evidence type="ECO:0000313" key="2">
    <source>
        <dbReference type="Proteomes" id="UP000534870"/>
    </source>
</evidence>
<dbReference type="GO" id="GO:0030246">
    <property type="term" value="F:carbohydrate binding"/>
    <property type="evidence" value="ECO:0007669"/>
    <property type="project" value="InterPro"/>
</dbReference>
<comment type="caution">
    <text evidence="1">The sequence shown here is derived from an EMBL/GenBank/DDBJ whole genome shotgun (WGS) entry which is preliminary data.</text>
</comment>
<dbReference type="GO" id="GO:0005975">
    <property type="term" value="P:carbohydrate metabolic process"/>
    <property type="evidence" value="ECO:0007669"/>
    <property type="project" value="InterPro"/>
</dbReference>
<sequence>MIELAAGSARLGLLPGLGGAVAYWTSGGLDILHAVADPNLLAQRGRAVAAYPLVPFSNRVADGCFQFDGVPYRMRPNFAGEPHVIHGNGWEHAWRLELLSDDSATLGLSWNPHLDPRHPNPQWPFAYRAQLRFDLRQDGLSIGMLIENTDQHPQPAGLGFHPYFPRRGALHLGFSAGTVWTNDDRHLPALRVPATGEWSFEQMRPIGAQAIDHCYAEWSGAAFLRWPQDNLALTIAADDPFRHLVLYTPPGRPFIAVEPVTHMNDALNHPGVADGGLRILAPGRKLEGHIRLALTGC</sequence>
<dbReference type="Gene3D" id="2.70.98.10">
    <property type="match status" value="1"/>
</dbReference>